<evidence type="ECO:0000313" key="1">
    <source>
        <dbReference type="EMBL" id="CRZ12693.1"/>
    </source>
</evidence>
<sequence>NSAVGEAPVDHAFKLSLPASIFLQNVILPCLQRGDNRIRFSSALTVFVRLFFSSLKLLSLVVQNVIAPSIDSAGLPMGRTKRGMVSEFGVPRQRNASKLSLVISYAHFEGVA</sequence>
<name>A0A0H5RF70_9EUKA</name>
<accession>A0A0H5RF70</accession>
<reference evidence="1" key="1">
    <citation type="submission" date="2015-04" db="EMBL/GenBank/DDBJ databases">
        <title>The genome sequence of the plant pathogenic Rhizarian Plasmodiophora brassicae reveals insights in its biotrophic life cycle and the origin of chitin synthesis.</title>
        <authorList>
            <person name="Schwelm A."/>
            <person name="Fogelqvist J."/>
            <person name="Knaust A."/>
            <person name="Julke S."/>
            <person name="Lilja T."/>
            <person name="Dhandapani V."/>
            <person name="Bonilla-Rosso G."/>
            <person name="Karlsson M."/>
            <person name="Shevchenko A."/>
            <person name="Choi S.R."/>
            <person name="Kim H.G."/>
            <person name="Park J.Y."/>
            <person name="Lim Y.P."/>
            <person name="Ludwig-Muller J."/>
            <person name="Dixelius C."/>
        </authorList>
    </citation>
    <scope>NUCLEOTIDE SEQUENCE</scope>
    <source>
        <tissue evidence="1">Potato root galls</tissue>
    </source>
</reference>
<organism evidence="1">
    <name type="scientific">Spongospora subterranea</name>
    <dbReference type="NCBI Taxonomy" id="70186"/>
    <lineage>
        <taxon>Eukaryota</taxon>
        <taxon>Sar</taxon>
        <taxon>Rhizaria</taxon>
        <taxon>Endomyxa</taxon>
        <taxon>Phytomyxea</taxon>
        <taxon>Plasmodiophorida</taxon>
        <taxon>Plasmodiophoridae</taxon>
        <taxon>Spongospora</taxon>
    </lineage>
</organism>
<feature type="non-terminal residue" evidence="1">
    <location>
        <position position="1"/>
    </location>
</feature>
<proteinExistence type="predicted"/>
<dbReference type="EMBL" id="HACM01012251">
    <property type="protein sequence ID" value="CRZ12693.1"/>
    <property type="molecule type" value="Transcribed_RNA"/>
</dbReference>
<protein>
    <submittedName>
        <fullName evidence="1">Uncharacterized protein</fullName>
    </submittedName>
</protein>
<dbReference type="AlphaFoldDB" id="A0A0H5RF70"/>